<feature type="signal peptide" evidence="1">
    <location>
        <begin position="1"/>
        <end position="21"/>
    </location>
</feature>
<dbReference type="AlphaFoldDB" id="A0AAN9A7R7"/>
<organism evidence="2 3">
    <name type="scientific">Halocaridina rubra</name>
    <name type="common">Hawaiian red shrimp</name>
    <dbReference type="NCBI Taxonomy" id="373956"/>
    <lineage>
        <taxon>Eukaryota</taxon>
        <taxon>Metazoa</taxon>
        <taxon>Ecdysozoa</taxon>
        <taxon>Arthropoda</taxon>
        <taxon>Crustacea</taxon>
        <taxon>Multicrustacea</taxon>
        <taxon>Malacostraca</taxon>
        <taxon>Eumalacostraca</taxon>
        <taxon>Eucarida</taxon>
        <taxon>Decapoda</taxon>
        <taxon>Pleocyemata</taxon>
        <taxon>Caridea</taxon>
        <taxon>Atyoidea</taxon>
        <taxon>Atyidae</taxon>
        <taxon>Halocaridina</taxon>
    </lineage>
</organism>
<evidence type="ECO:0000313" key="3">
    <source>
        <dbReference type="Proteomes" id="UP001381693"/>
    </source>
</evidence>
<dbReference type="Proteomes" id="UP001381693">
    <property type="component" value="Unassembled WGS sequence"/>
</dbReference>
<feature type="chain" id="PRO_5042921690" evidence="1">
    <location>
        <begin position="22"/>
        <end position="135"/>
    </location>
</feature>
<gene>
    <name evidence="2" type="ORF">SK128_019752</name>
</gene>
<sequence length="135" mass="14601">MSYVAVLLCLAILRQVNYSSAYYGNTAKQYAYGNGGGSSCYGERTVTHLQTLTSTETKTTIATVTNFATTTAISTLTTTKTVSAEPVTKTVQQIITSTVLKKEIVTEVHGGNGGYGSYGHYGKPRYPYKISYPSW</sequence>
<dbReference type="EMBL" id="JAXCGZ010009438">
    <property type="protein sequence ID" value="KAK7077319.1"/>
    <property type="molecule type" value="Genomic_DNA"/>
</dbReference>
<proteinExistence type="predicted"/>
<keyword evidence="1" id="KW-0732">Signal</keyword>
<protein>
    <submittedName>
        <fullName evidence="2">Uncharacterized protein</fullName>
    </submittedName>
</protein>
<evidence type="ECO:0000313" key="2">
    <source>
        <dbReference type="EMBL" id="KAK7077319.1"/>
    </source>
</evidence>
<comment type="caution">
    <text evidence="2">The sequence shown here is derived from an EMBL/GenBank/DDBJ whole genome shotgun (WGS) entry which is preliminary data.</text>
</comment>
<evidence type="ECO:0000256" key="1">
    <source>
        <dbReference type="SAM" id="SignalP"/>
    </source>
</evidence>
<accession>A0AAN9A7R7</accession>
<reference evidence="2 3" key="1">
    <citation type="submission" date="2023-11" db="EMBL/GenBank/DDBJ databases">
        <title>Halocaridina rubra genome assembly.</title>
        <authorList>
            <person name="Smith C."/>
        </authorList>
    </citation>
    <scope>NUCLEOTIDE SEQUENCE [LARGE SCALE GENOMIC DNA]</scope>
    <source>
        <strain evidence="2">EP-1</strain>
        <tissue evidence="2">Whole</tissue>
    </source>
</reference>
<keyword evidence="3" id="KW-1185">Reference proteome</keyword>
<name>A0AAN9A7R7_HALRR</name>